<dbReference type="AlphaFoldDB" id="A0A1H8C2U0"/>
<accession>A0A1H8C2U0</accession>
<dbReference type="RefSeq" id="WP_143101644.1">
    <property type="nucleotide sequence ID" value="NZ_FOAP01000025.1"/>
</dbReference>
<protein>
    <recommendedName>
        <fullName evidence="3">Carboxypeptidase regulatory-like domain-containing protein</fullName>
    </recommendedName>
</protein>
<sequence length="195" mass="20259">MLRTCSRVTGVLLVLGLGACGSLDNAPFRSGTVHGRLTEFDPAVALISLVGAPHVRATLEADGHFTLEDVPAGPAELFIVASEQKAARVALTVQGGQSVQVADVAPQPASTLFLKVQAQGNLRVAQAVASVEGTPFESLPLDTEDNEGVRRVGPLPDGCYKVRVSAPGFLDAAGQGCVGHGEQKVLRLELTPDEN</sequence>
<evidence type="ECO:0000313" key="1">
    <source>
        <dbReference type="EMBL" id="SEM89491.1"/>
    </source>
</evidence>
<dbReference type="Proteomes" id="UP000182719">
    <property type="component" value="Unassembled WGS sequence"/>
</dbReference>
<evidence type="ECO:0000313" key="2">
    <source>
        <dbReference type="Proteomes" id="UP000182719"/>
    </source>
</evidence>
<dbReference type="OrthoDB" id="5503306at2"/>
<gene>
    <name evidence="1" type="ORF">SAMN05444354_12559</name>
</gene>
<dbReference type="GO" id="GO:0030246">
    <property type="term" value="F:carbohydrate binding"/>
    <property type="evidence" value="ECO:0007669"/>
    <property type="project" value="InterPro"/>
</dbReference>
<dbReference type="PROSITE" id="PS51257">
    <property type="entry name" value="PROKAR_LIPOPROTEIN"/>
    <property type="match status" value="1"/>
</dbReference>
<reference evidence="2" key="1">
    <citation type="submission" date="2016-10" db="EMBL/GenBank/DDBJ databases">
        <authorList>
            <person name="Varghese N."/>
            <person name="Submissions S."/>
        </authorList>
    </citation>
    <scope>NUCLEOTIDE SEQUENCE [LARGE SCALE GENOMIC DNA]</scope>
    <source>
        <strain evidence="2">DSM 17044</strain>
    </source>
</reference>
<dbReference type="EMBL" id="FOAP01000025">
    <property type="protein sequence ID" value="SEM89491.1"/>
    <property type="molecule type" value="Genomic_DNA"/>
</dbReference>
<organism evidence="1 2">
    <name type="scientific">Stigmatella aurantiaca</name>
    <dbReference type="NCBI Taxonomy" id="41"/>
    <lineage>
        <taxon>Bacteria</taxon>
        <taxon>Pseudomonadati</taxon>
        <taxon>Myxococcota</taxon>
        <taxon>Myxococcia</taxon>
        <taxon>Myxococcales</taxon>
        <taxon>Cystobacterineae</taxon>
        <taxon>Archangiaceae</taxon>
        <taxon>Stigmatella</taxon>
    </lineage>
</organism>
<keyword evidence="2" id="KW-1185">Reference proteome</keyword>
<proteinExistence type="predicted"/>
<dbReference type="InterPro" id="IPR013784">
    <property type="entry name" value="Carb-bd-like_fold"/>
</dbReference>
<name>A0A1H8C2U0_STIAU</name>
<dbReference type="SUPFAM" id="SSF49452">
    <property type="entry name" value="Starch-binding domain-like"/>
    <property type="match status" value="1"/>
</dbReference>
<evidence type="ECO:0008006" key="3">
    <source>
        <dbReference type="Google" id="ProtNLM"/>
    </source>
</evidence>